<dbReference type="EMBL" id="BSQG01000001">
    <property type="protein sequence ID" value="GLU46124.1"/>
    <property type="molecule type" value="Genomic_DNA"/>
</dbReference>
<evidence type="ECO:0000313" key="3">
    <source>
        <dbReference type="EMBL" id="GLU46124.1"/>
    </source>
</evidence>
<evidence type="ECO:0000313" key="4">
    <source>
        <dbReference type="Proteomes" id="UP001165092"/>
    </source>
</evidence>
<feature type="region of interest" description="Disordered" evidence="1">
    <location>
        <begin position="1"/>
        <end position="23"/>
    </location>
</feature>
<keyword evidence="4" id="KW-1185">Reference proteome</keyword>
<feature type="transmembrane region" description="Helical" evidence="2">
    <location>
        <begin position="91"/>
        <end position="111"/>
    </location>
</feature>
<sequence>MTVAAAVPEPSPTTGAEPDPLKVLSDFDPVQDNRIAAGRTLSHTCRGQRRGVATAARTVRKAAKSPGPQPVYPVACPVTPKDRSPAVKTKLWVAGTAIVGFLAVSAAMGYISMGG</sequence>
<organism evidence="3 4">
    <name type="scientific">Nocardiopsis ansamitocini</name>
    <dbReference type="NCBI Taxonomy" id="1670832"/>
    <lineage>
        <taxon>Bacteria</taxon>
        <taxon>Bacillati</taxon>
        <taxon>Actinomycetota</taxon>
        <taxon>Actinomycetes</taxon>
        <taxon>Streptosporangiales</taxon>
        <taxon>Nocardiopsidaceae</taxon>
        <taxon>Nocardiopsis</taxon>
    </lineage>
</organism>
<evidence type="ECO:0000256" key="2">
    <source>
        <dbReference type="SAM" id="Phobius"/>
    </source>
</evidence>
<dbReference type="AlphaFoldDB" id="A0A9W6P2N1"/>
<dbReference type="Proteomes" id="UP001165092">
    <property type="component" value="Unassembled WGS sequence"/>
</dbReference>
<comment type="caution">
    <text evidence="3">The sequence shown here is derived from an EMBL/GenBank/DDBJ whole genome shotgun (WGS) entry which is preliminary data.</text>
</comment>
<keyword evidence="2" id="KW-0472">Membrane</keyword>
<evidence type="ECO:0000256" key="1">
    <source>
        <dbReference type="SAM" id="MobiDB-lite"/>
    </source>
</evidence>
<gene>
    <name evidence="3" type="ORF">Nans01_04750</name>
</gene>
<proteinExistence type="predicted"/>
<keyword evidence="2" id="KW-1133">Transmembrane helix</keyword>
<keyword evidence="2" id="KW-0812">Transmembrane</keyword>
<protein>
    <submittedName>
        <fullName evidence="3">Uncharacterized protein</fullName>
    </submittedName>
</protein>
<accession>A0A9W6P2N1</accession>
<reference evidence="3" key="1">
    <citation type="submission" date="2023-02" db="EMBL/GenBank/DDBJ databases">
        <title>Nocardiopsis ansamitocini NBRC 112285.</title>
        <authorList>
            <person name="Ichikawa N."/>
            <person name="Sato H."/>
            <person name="Tonouchi N."/>
        </authorList>
    </citation>
    <scope>NUCLEOTIDE SEQUENCE</scope>
    <source>
        <strain evidence="3">NBRC 112285</strain>
    </source>
</reference>
<name>A0A9W6P2N1_9ACTN</name>